<proteinExistence type="predicted"/>
<accession>A0A4Z0A081</accession>
<reference evidence="1 2" key="1">
    <citation type="submission" date="2019-02" db="EMBL/GenBank/DDBJ databases">
        <title>Genome sequencing of the rare red list fungi Hericium alpestre (H. flagellum).</title>
        <authorList>
            <person name="Buettner E."/>
            <person name="Kellner H."/>
        </authorList>
    </citation>
    <scope>NUCLEOTIDE SEQUENCE [LARGE SCALE GENOMIC DNA]</scope>
    <source>
        <strain evidence="1 2">DSM 108284</strain>
    </source>
</reference>
<evidence type="ECO:0000313" key="2">
    <source>
        <dbReference type="Proteomes" id="UP000298061"/>
    </source>
</evidence>
<gene>
    <name evidence="1" type="ORF">EWM64_g4894</name>
</gene>
<organism evidence="1 2">
    <name type="scientific">Hericium alpestre</name>
    <dbReference type="NCBI Taxonomy" id="135208"/>
    <lineage>
        <taxon>Eukaryota</taxon>
        <taxon>Fungi</taxon>
        <taxon>Dikarya</taxon>
        <taxon>Basidiomycota</taxon>
        <taxon>Agaricomycotina</taxon>
        <taxon>Agaricomycetes</taxon>
        <taxon>Russulales</taxon>
        <taxon>Hericiaceae</taxon>
        <taxon>Hericium</taxon>
    </lineage>
</organism>
<dbReference type="Proteomes" id="UP000298061">
    <property type="component" value="Unassembled WGS sequence"/>
</dbReference>
<evidence type="ECO:0000313" key="1">
    <source>
        <dbReference type="EMBL" id="TFY79118.1"/>
    </source>
</evidence>
<sequence>MYALLHLRRHLDTWKEKWFGLAGNTKPPQTVTIEGVQVLQVPNATMRAPFAWFAPDERCDRLAAAIKYTNHVITLLSGRQYELWATCTTSAVSDIRTAGIEYPRFAQSEREAEQWEVENVTWYSAHYADAIMPTLDRKTFPQGYSSVTAPSLFFKPQPLLHLPAQTGQLPAAVVVLPLPTLNVTIPALEADIDDMAISLLEDDMPGAASICFPGAEEPAPVSELGKAEDTHGSNIHAIAFQAQQRVEHEVAQLLPKLHGLANILGDAPRLHITEDVFELQTVLETILEQVHNCLSGIEVYGQEGSEARGGKTTVGPRRR</sequence>
<dbReference type="OrthoDB" id="3261734at2759"/>
<name>A0A4Z0A081_9AGAM</name>
<dbReference type="EMBL" id="SFCI01000557">
    <property type="protein sequence ID" value="TFY79118.1"/>
    <property type="molecule type" value="Genomic_DNA"/>
</dbReference>
<keyword evidence="2" id="KW-1185">Reference proteome</keyword>
<comment type="caution">
    <text evidence="1">The sequence shown here is derived from an EMBL/GenBank/DDBJ whole genome shotgun (WGS) entry which is preliminary data.</text>
</comment>
<protein>
    <submittedName>
        <fullName evidence="1">Uncharacterized protein</fullName>
    </submittedName>
</protein>
<dbReference type="AlphaFoldDB" id="A0A4Z0A081"/>